<dbReference type="Pfam" id="PF00400">
    <property type="entry name" value="WD40"/>
    <property type="match status" value="1"/>
</dbReference>
<proteinExistence type="predicted"/>
<dbReference type="SUPFAM" id="SSF50978">
    <property type="entry name" value="WD40 repeat-like"/>
    <property type="match status" value="1"/>
</dbReference>
<dbReference type="EMBL" id="JNBS01000985">
    <property type="protein sequence ID" value="OQS03141.1"/>
    <property type="molecule type" value="Genomic_DNA"/>
</dbReference>
<feature type="domain" description="Anaphase-promoting complex subunit 4-like WD40" evidence="4">
    <location>
        <begin position="191"/>
        <end position="264"/>
    </location>
</feature>
<comment type="caution">
    <text evidence="5">The sequence shown here is derived from an EMBL/GenBank/DDBJ whole genome shotgun (WGS) entry which is preliminary data.</text>
</comment>
<dbReference type="Pfam" id="PF12894">
    <property type="entry name" value="ANAPC4_WD40"/>
    <property type="match status" value="1"/>
</dbReference>
<dbReference type="InterPro" id="IPR036322">
    <property type="entry name" value="WD40_repeat_dom_sf"/>
</dbReference>
<organism evidence="5 6">
    <name type="scientific">Thraustotheca clavata</name>
    <dbReference type="NCBI Taxonomy" id="74557"/>
    <lineage>
        <taxon>Eukaryota</taxon>
        <taxon>Sar</taxon>
        <taxon>Stramenopiles</taxon>
        <taxon>Oomycota</taxon>
        <taxon>Saprolegniomycetes</taxon>
        <taxon>Saprolegniales</taxon>
        <taxon>Achlyaceae</taxon>
        <taxon>Thraustotheca</taxon>
    </lineage>
</organism>
<dbReference type="PROSITE" id="PS00678">
    <property type="entry name" value="WD_REPEATS_1"/>
    <property type="match status" value="1"/>
</dbReference>
<dbReference type="PROSITE" id="PS50294">
    <property type="entry name" value="WD_REPEATS_REGION"/>
    <property type="match status" value="1"/>
</dbReference>
<keyword evidence="1 3" id="KW-0853">WD repeat</keyword>
<sequence>MENVLLGVLRGHKRPVNCVVACKENSHLLASGSDDSTVRLWDLRTQKVAQCISKVFGRDGITSIAFPSNNVLYAASLNQLYMFDLRNQSMILTEATKIFEPLQDEINTLHAHPILKKKPWLAVPDDDGNIGIVNLQTNQLQTTLRGQHANICMCAAFRPKCAGYDLVTGGLDCNLVFWEMNGDRGGGRVRHRMNMQQLLAENTLSDARQMCNPPFIHDVAFNALGRMVAAALGDGSVALVDFGKRNLVKTLSAHQAAATCVQFASLQAKEYLLSAANDAKIAFWDYKAALENDEYVPHMIQLEHRPNTFATHVQDNAMTLYIGDDTTSNIAMYQVQ</sequence>
<feature type="repeat" description="WD" evidence="3">
    <location>
        <begin position="251"/>
        <end position="285"/>
    </location>
</feature>
<dbReference type="InterPro" id="IPR015943">
    <property type="entry name" value="WD40/YVTN_repeat-like_dom_sf"/>
</dbReference>
<dbReference type="PANTHER" id="PTHR44666:SF1">
    <property type="entry name" value="WD REPEAT-CONTAINING PROTEIN 53"/>
    <property type="match status" value="1"/>
</dbReference>
<evidence type="ECO:0000313" key="6">
    <source>
        <dbReference type="Proteomes" id="UP000243217"/>
    </source>
</evidence>
<dbReference type="InterPro" id="IPR020472">
    <property type="entry name" value="WD40_PAC1"/>
</dbReference>
<gene>
    <name evidence="5" type="ORF">THRCLA_04549</name>
</gene>
<dbReference type="PRINTS" id="PR00320">
    <property type="entry name" value="GPROTEINBRPT"/>
</dbReference>
<dbReference type="PROSITE" id="PS50082">
    <property type="entry name" value="WD_REPEATS_2"/>
    <property type="match status" value="2"/>
</dbReference>
<dbReference type="InterPro" id="IPR019775">
    <property type="entry name" value="WD40_repeat_CS"/>
</dbReference>
<dbReference type="SMART" id="SM00320">
    <property type="entry name" value="WD40"/>
    <property type="match status" value="5"/>
</dbReference>
<accession>A0A1V9ZYX3</accession>
<dbReference type="InterPro" id="IPR024977">
    <property type="entry name" value="Apc4-like_WD40_dom"/>
</dbReference>
<evidence type="ECO:0000256" key="3">
    <source>
        <dbReference type="PROSITE-ProRule" id="PRU00221"/>
    </source>
</evidence>
<dbReference type="STRING" id="74557.A0A1V9ZYX3"/>
<name>A0A1V9ZYX3_9STRA</name>
<dbReference type="PANTHER" id="PTHR44666">
    <property type="entry name" value="WD REPEAT-CONTAINING PROTEIN 53"/>
    <property type="match status" value="1"/>
</dbReference>
<protein>
    <recommendedName>
        <fullName evidence="4">Anaphase-promoting complex subunit 4-like WD40 domain-containing protein</fullName>
    </recommendedName>
</protein>
<dbReference type="Gene3D" id="2.130.10.10">
    <property type="entry name" value="YVTN repeat-like/Quinoprotein amine dehydrogenase"/>
    <property type="match status" value="2"/>
</dbReference>
<reference evidence="5 6" key="1">
    <citation type="journal article" date="2014" name="Genome Biol. Evol.">
        <title>The secreted proteins of Achlya hypogyna and Thraustotheca clavata identify the ancestral oomycete secretome and reveal gene acquisitions by horizontal gene transfer.</title>
        <authorList>
            <person name="Misner I."/>
            <person name="Blouin N."/>
            <person name="Leonard G."/>
            <person name="Richards T.A."/>
            <person name="Lane C.E."/>
        </authorList>
    </citation>
    <scope>NUCLEOTIDE SEQUENCE [LARGE SCALE GENOMIC DNA]</scope>
    <source>
        <strain evidence="5 6">ATCC 34112</strain>
    </source>
</reference>
<evidence type="ECO:0000313" key="5">
    <source>
        <dbReference type="EMBL" id="OQS03141.1"/>
    </source>
</evidence>
<evidence type="ECO:0000256" key="2">
    <source>
        <dbReference type="ARBA" id="ARBA00022737"/>
    </source>
</evidence>
<keyword evidence="6" id="KW-1185">Reference proteome</keyword>
<keyword evidence="2" id="KW-0677">Repeat</keyword>
<evidence type="ECO:0000259" key="4">
    <source>
        <dbReference type="Pfam" id="PF12894"/>
    </source>
</evidence>
<feature type="repeat" description="WD" evidence="3">
    <location>
        <begin position="9"/>
        <end position="51"/>
    </location>
</feature>
<evidence type="ECO:0000256" key="1">
    <source>
        <dbReference type="ARBA" id="ARBA00022574"/>
    </source>
</evidence>
<dbReference type="AlphaFoldDB" id="A0A1V9ZYX3"/>
<dbReference type="Proteomes" id="UP000243217">
    <property type="component" value="Unassembled WGS sequence"/>
</dbReference>
<dbReference type="InterPro" id="IPR001680">
    <property type="entry name" value="WD40_rpt"/>
</dbReference>
<dbReference type="InterPro" id="IPR042453">
    <property type="entry name" value="WDR53"/>
</dbReference>
<dbReference type="OrthoDB" id="2161379at2759"/>